<dbReference type="GeneID" id="51372685"/>
<dbReference type="KEGG" id="ppan:ESD82_18995"/>
<feature type="region of interest" description="Disordered" evidence="1">
    <location>
        <begin position="435"/>
        <end position="455"/>
    </location>
</feature>
<protein>
    <submittedName>
        <fullName evidence="2">Uncharacterized protein</fullName>
    </submittedName>
</protein>
<evidence type="ECO:0000313" key="3">
    <source>
        <dbReference type="Proteomes" id="UP000326453"/>
    </source>
</evidence>
<sequence length="560" mass="63775">MPNTVVSFRQSVATSVARFLSTGEDVPVFDKMAFLQYVTRRWRKWLNLSEISAVIYLADRTICWGKDRFTASVENILKGTDEYAGLGISRATYFRMMDRFESLGIIRRKPQKHGRVTIIFNPQWNPEKTGIIPVPKRLKAKDGLNLRLDQTKNETLNTDSKNFDSSIGDAVADAPTPRLFVPGEKEKKTTAPENENQTEFLGAAKESGNCDQEEQPVAIRVRQRISRIQAESRAAVARKADDAQKRAAERKSGVLTATELERIWIRALMEAHPLRLHVAWSRKEQGMVKQAQRKWAEAKTGTFAEFLDFAARNWGAVVQRKLAWMTKPAAPTYPSLDFLIWRLRDFVEVWIDRKSHVFATDADNDRYARLIAAGMGHDEAVKEIAREQAALDMRREMERREANVAKQARRAKEREERAARLEGFTERAAQLPDGSQVKVTPGTQRRPGQVWGHQPIVKIEKPQPVAPETPRPEPPPLVDASNMLMITETWEEARARVMAEQAAKRNKEIAAAKARMEAQPKPVLNLMITETWEEARARRKANRLNLNGEDERRCPPKTVV</sequence>
<gene>
    <name evidence="2" type="ORF">ESD82_18995</name>
</gene>
<evidence type="ECO:0000313" key="2">
    <source>
        <dbReference type="EMBL" id="QFG38139.1"/>
    </source>
</evidence>
<accession>A0AAE6NX68</accession>
<reference evidence="2 3" key="1">
    <citation type="submission" date="2019-01" db="EMBL/GenBank/DDBJ databases">
        <title>Complete Genome Sequence and Annotation of the Paracoccus pantotrophus type strain DSM 2944.</title>
        <authorList>
            <person name="Bockwoldt J.A."/>
            <person name="Zimmermann M."/>
            <person name="Tiso T."/>
            <person name="Blank L.M."/>
        </authorList>
    </citation>
    <scope>NUCLEOTIDE SEQUENCE [LARGE SCALE GENOMIC DNA]</scope>
    <source>
        <strain evidence="2 3">DSM 2944</strain>
    </source>
</reference>
<evidence type="ECO:0000256" key="1">
    <source>
        <dbReference type="SAM" id="MobiDB-lite"/>
    </source>
</evidence>
<proteinExistence type="predicted"/>
<dbReference type="RefSeq" id="WP_147427618.1">
    <property type="nucleotide sequence ID" value="NZ_CP044426.1"/>
</dbReference>
<dbReference type="Proteomes" id="UP000326453">
    <property type="component" value="Chromosome 1"/>
</dbReference>
<dbReference type="EMBL" id="CP044426">
    <property type="protein sequence ID" value="QFG38139.1"/>
    <property type="molecule type" value="Genomic_DNA"/>
</dbReference>
<dbReference type="AlphaFoldDB" id="A0AAE6NX68"/>
<name>A0AAE6NX68_PARPN</name>
<organism evidence="2 3">
    <name type="scientific">Paracoccus pantotrophus</name>
    <name type="common">Thiosphaera pantotropha</name>
    <dbReference type="NCBI Taxonomy" id="82367"/>
    <lineage>
        <taxon>Bacteria</taxon>
        <taxon>Pseudomonadati</taxon>
        <taxon>Pseudomonadota</taxon>
        <taxon>Alphaproteobacteria</taxon>
        <taxon>Rhodobacterales</taxon>
        <taxon>Paracoccaceae</taxon>
        <taxon>Paracoccus</taxon>
    </lineage>
</organism>